<feature type="transmembrane region" description="Helical" evidence="1">
    <location>
        <begin position="155"/>
        <end position="183"/>
    </location>
</feature>
<proteinExistence type="predicted"/>
<dbReference type="Proteomes" id="UP000743899">
    <property type="component" value="Unassembled WGS sequence"/>
</dbReference>
<comment type="caution">
    <text evidence="2">The sequence shown here is derived from an EMBL/GenBank/DDBJ whole genome shotgun (WGS) entry which is preliminary data.</text>
</comment>
<dbReference type="Pfam" id="PF12679">
    <property type="entry name" value="ABC2_membrane_2"/>
    <property type="match status" value="1"/>
</dbReference>
<protein>
    <submittedName>
        <fullName evidence="2">ABC transporter permease</fullName>
    </submittedName>
</protein>
<reference evidence="2 3" key="1">
    <citation type="submission" date="2020-01" db="EMBL/GenBank/DDBJ databases">
        <title>A novel Bacillus sp. from Pasinler.</title>
        <authorList>
            <person name="Adiguzel A."/>
            <person name="Ay H."/>
            <person name="Baltaci M.O."/>
        </authorList>
    </citation>
    <scope>NUCLEOTIDE SEQUENCE [LARGE SCALE GENOMIC DNA]</scope>
    <source>
        <strain evidence="2 3">P1</strain>
    </source>
</reference>
<feature type="transmembrane region" description="Helical" evidence="1">
    <location>
        <begin position="290"/>
        <end position="310"/>
    </location>
</feature>
<dbReference type="RefSeq" id="WP_161921217.1">
    <property type="nucleotide sequence ID" value="NZ_JAACYS010000058.1"/>
</dbReference>
<feature type="transmembrane region" description="Helical" evidence="1">
    <location>
        <begin position="112"/>
        <end position="134"/>
    </location>
</feature>
<dbReference type="EMBL" id="JAACYS010000058">
    <property type="protein sequence ID" value="NCU18386.1"/>
    <property type="molecule type" value="Genomic_DNA"/>
</dbReference>
<name>A0ABX0A4U3_9BACI</name>
<keyword evidence="1" id="KW-1133">Transmembrane helix</keyword>
<evidence type="ECO:0000313" key="2">
    <source>
        <dbReference type="EMBL" id="NCU18386.1"/>
    </source>
</evidence>
<dbReference type="PANTHER" id="PTHR37305:SF1">
    <property type="entry name" value="MEMBRANE PROTEIN"/>
    <property type="match status" value="1"/>
</dbReference>
<gene>
    <name evidence="2" type="ORF">GW534_11735</name>
</gene>
<organism evidence="2 3">
    <name type="scientific">Pallidibacillus pasinlerensis</name>
    <dbReference type="NCBI Taxonomy" id="2703818"/>
    <lineage>
        <taxon>Bacteria</taxon>
        <taxon>Bacillati</taxon>
        <taxon>Bacillota</taxon>
        <taxon>Bacilli</taxon>
        <taxon>Bacillales</taxon>
        <taxon>Bacillaceae</taxon>
        <taxon>Pallidibacillus</taxon>
    </lineage>
</organism>
<feature type="transmembrane region" description="Helical" evidence="1">
    <location>
        <begin position="20"/>
        <end position="40"/>
    </location>
</feature>
<feature type="transmembrane region" description="Helical" evidence="1">
    <location>
        <begin position="203"/>
        <end position="225"/>
    </location>
</feature>
<feature type="transmembrane region" description="Helical" evidence="1">
    <location>
        <begin position="237"/>
        <end position="257"/>
    </location>
</feature>
<keyword evidence="1" id="KW-0812">Transmembrane</keyword>
<evidence type="ECO:0000256" key="1">
    <source>
        <dbReference type="SAM" id="Phobius"/>
    </source>
</evidence>
<keyword evidence="3" id="KW-1185">Reference proteome</keyword>
<evidence type="ECO:0000313" key="3">
    <source>
        <dbReference type="Proteomes" id="UP000743899"/>
    </source>
</evidence>
<sequence>MINLVKNEWIKLFKRISTYIMLALIVLGTLLFAFLTQWIMNLNSENEIPDWKEVLQADIAFYQEELKNNDSGWYGDWLEAELAISEYRLENNIPPTEFDYSMWTFIDESSGIVNFVGLFVIIIAAGIVAHEYSWGTIKMLLIKPYKRWKILLSKYITVILSLVLMLTLLFASAAAIGAIFFGLGDHSAIHLTYENGKVVEQSLLFHLMRIYLLTSASAILLATMAFMISAAFRASNLAIGLSVFLLLAGPTITGLLSQHFDWVKYTLFANTDLLQYISGGVLIEGMTMEFSLLMLAIHFVIFIAIAFAIFTKRDVSA</sequence>
<accession>A0ABX0A4U3</accession>
<dbReference type="PANTHER" id="PTHR37305">
    <property type="entry name" value="INTEGRAL MEMBRANE PROTEIN-RELATED"/>
    <property type="match status" value="1"/>
</dbReference>
<keyword evidence="1" id="KW-0472">Membrane</keyword>